<dbReference type="InterPro" id="IPR008269">
    <property type="entry name" value="Lon_proteolytic"/>
</dbReference>
<dbReference type="Gene3D" id="3.30.230.10">
    <property type="match status" value="1"/>
</dbReference>
<organism evidence="3 4">
    <name type="scientific">Variovorax humicola</name>
    <dbReference type="NCBI Taxonomy" id="1769758"/>
    <lineage>
        <taxon>Bacteria</taxon>
        <taxon>Pseudomonadati</taxon>
        <taxon>Pseudomonadota</taxon>
        <taxon>Betaproteobacteria</taxon>
        <taxon>Burkholderiales</taxon>
        <taxon>Comamonadaceae</taxon>
        <taxon>Variovorax</taxon>
    </lineage>
</organism>
<proteinExistence type="predicted"/>
<dbReference type="InterPro" id="IPR027065">
    <property type="entry name" value="Lon_Prtase"/>
</dbReference>
<dbReference type="PROSITE" id="PS51786">
    <property type="entry name" value="LON_PROTEOLYTIC"/>
    <property type="match status" value="1"/>
</dbReference>
<protein>
    <submittedName>
        <fullName evidence="3">S16 family serine protease</fullName>
        <ecNumber evidence="3">3.4.21.-</ecNumber>
    </submittedName>
</protein>
<dbReference type="EMBL" id="JBBKZV010000039">
    <property type="protein sequence ID" value="MEJ8826723.1"/>
    <property type="molecule type" value="Genomic_DNA"/>
</dbReference>
<feature type="domain" description="Lon proteolytic" evidence="2">
    <location>
        <begin position="1"/>
        <end position="65"/>
    </location>
</feature>
<dbReference type="EC" id="3.4.21.-" evidence="3"/>
<keyword evidence="4" id="KW-1185">Reference proteome</keyword>
<name>A0ABU8W9W6_9BURK</name>
<evidence type="ECO:0000313" key="3">
    <source>
        <dbReference type="EMBL" id="MEJ8826723.1"/>
    </source>
</evidence>
<dbReference type="PANTHER" id="PTHR10046">
    <property type="entry name" value="ATP DEPENDENT LON PROTEASE FAMILY MEMBER"/>
    <property type="match status" value="1"/>
</dbReference>
<gene>
    <name evidence="3" type="ORF">WKW80_32740</name>
</gene>
<dbReference type="InterPro" id="IPR020568">
    <property type="entry name" value="Ribosomal_Su5_D2-typ_SF"/>
</dbReference>
<comment type="caution">
    <text evidence="1">Lacks conserved residue(s) required for the propagation of feature annotation.</text>
</comment>
<dbReference type="InterPro" id="IPR014721">
    <property type="entry name" value="Ribsml_uS5_D2-typ_fold_subgr"/>
</dbReference>
<dbReference type="RefSeq" id="WP_340367756.1">
    <property type="nucleotide sequence ID" value="NZ_JBBKZV010000039.1"/>
</dbReference>
<evidence type="ECO:0000256" key="1">
    <source>
        <dbReference type="PROSITE-ProRule" id="PRU01122"/>
    </source>
</evidence>
<dbReference type="Proteomes" id="UP001363010">
    <property type="component" value="Unassembled WGS sequence"/>
</dbReference>
<evidence type="ECO:0000259" key="2">
    <source>
        <dbReference type="PROSITE" id="PS51786"/>
    </source>
</evidence>
<evidence type="ECO:0000313" key="4">
    <source>
        <dbReference type="Proteomes" id="UP001363010"/>
    </source>
</evidence>
<dbReference type="GO" id="GO:0006508">
    <property type="term" value="P:proteolysis"/>
    <property type="evidence" value="ECO:0007669"/>
    <property type="project" value="UniProtKB-KW"/>
</dbReference>
<reference evidence="3 4" key="1">
    <citation type="submission" date="2024-03" db="EMBL/GenBank/DDBJ databases">
        <title>Novel species of the genus Variovorax.</title>
        <authorList>
            <person name="Liu Q."/>
            <person name="Xin Y.-H."/>
        </authorList>
    </citation>
    <scope>NUCLEOTIDE SEQUENCE [LARGE SCALE GENOMIC DNA]</scope>
    <source>
        <strain evidence="3 4">KACC 18501</strain>
    </source>
</reference>
<accession>A0ABU8W9W6</accession>
<keyword evidence="3" id="KW-0645">Protease</keyword>
<comment type="caution">
    <text evidence="3">The sequence shown here is derived from an EMBL/GenBank/DDBJ whole genome shotgun (WGS) entry which is preliminary data.</text>
</comment>
<keyword evidence="3" id="KW-0378">Hydrolase</keyword>
<dbReference type="Pfam" id="PF05362">
    <property type="entry name" value="Lon_C"/>
    <property type="match status" value="1"/>
</dbReference>
<sequence length="76" mass="8048">MRGPVLPVGGLKEKVLAAQRAGVHTVLLPARNLKELREVPDSVRAALRIVGVSTVDDAVRHALTGIDEFKPEAVSG</sequence>
<dbReference type="SUPFAM" id="SSF54211">
    <property type="entry name" value="Ribosomal protein S5 domain 2-like"/>
    <property type="match status" value="1"/>
</dbReference>
<dbReference type="GO" id="GO:0008233">
    <property type="term" value="F:peptidase activity"/>
    <property type="evidence" value="ECO:0007669"/>
    <property type="project" value="UniProtKB-KW"/>
</dbReference>